<dbReference type="Proteomes" id="UP000008177">
    <property type="component" value="Unplaced contigs"/>
</dbReference>
<evidence type="ECO:0000313" key="1">
    <source>
        <dbReference type="EMBL" id="CCD46125.1"/>
    </source>
</evidence>
<reference evidence="2" key="1">
    <citation type="journal article" date="2011" name="PLoS Genet.">
        <title>Genomic analysis of the necrotrophic fungal pathogens Sclerotinia sclerotiorum and Botrytis cinerea.</title>
        <authorList>
            <person name="Amselem J."/>
            <person name="Cuomo C.A."/>
            <person name="van Kan J.A."/>
            <person name="Viaud M."/>
            <person name="Benito E.P."/>
            <person name="Couloux A."/>
            <person name="Coutinho P.M."/>
            <person name="de Vries R.P."/>
            <person name="Dyer P.S."/>
            <person name="Fillinger S."/>
            <person name="Fournier E."/>
            <person name="Gout L."/>
            <person name="Hahn M."/>
            <person name="Kohn L."/>
            <person name="Lapalu N."/>
            <person name="Plummer K.M."/>
            <person name="Pradier J.M."/>
            <person name="Quevillon E."/>
            <person name="Sharon A."/>
            <person name="Simon A."/>
            <person name="ten Have A."/>
            <person name="Tudzynski B."/>
            <person name="Tudzynski P."/>
            <person name="Wincker P."/>
            <person name="Andrew M."/>
            <person name="Anthouard V."/>
            <person name="Beever R.E."/>
            <person name="Beffa R."/>
            <person name="Benoit I."/>
            <person name="Bouzid O."/>
            <person name="Brault B."/>
            <person name="Chen Z."/>
            <person name="Choquer M."/>
            <person name="Collemare J."/>
            <person name="Cotton P."/>
            <person name="Danchin E.G."/>
            <person name="Da Silva C."/>
            <person name="Gautier A."/>
            <person name="Giraud C."/>
            <person name="Giraud T."/>
            <person name="Gonzalez C."/>
            <person name="Grossetete S."/>
            <person name="Guldener U."/>
            <person name="Henrissat B."/>
            <person name="Howlett B.J."/>
            <person name="Kodira C."/>
            <person name="Kretschmer M."/>
            <person name="Lappartient A."/>
            <person name="Leroch M."/>
            <person name="Levis C."/>
            <person name="Mauceli E."/>
            <person name="Neuveglise C."/>
            <person name="Oeser B."/>
            <person name="Pearson M."/>
            <person name="Poulain J."/>
            <person name="Poussereau N."/>
            <person name="Quesneville H."/>
            <person name="Rascle C."/>
            <person name="Schumacher J."/>
            <person name="Segurens B."/>
            <person name="Sexton A."/>
            <person name="Silva E."/>
            <person name="Sirven C."/>
            <person name="Soanes D.M."/>
            <person name="Talbot N.J."/>
            <person name="Templeton M."/>
            <person name="Yandava C."/>
            <person name="Yarden O."/>
            <person name="Zeng Q."/>
            <person name="Rollins J.A."/>
            <person name="Lebrun M.H."/>
            <person name="Dickman M."/>
        </authorList>
    </citation>
    <scope>NUCLEOTIDE SEQUENCE [LARGE SCALE GENOMIC DNA]</scope>
    <source>
        <strain evidence="2">T4</strain>
    </source>
</reference>
<accession>G2Y0G0</accession>
<evidence type="ECO:0000313" key="2">
    <source>
        <dbReference type="Proteomes" id="UP000008177"/>
    </source>
</evidence>
<dbReference type="EMBL" id="FQ790281">
    <property type="protein sequence ID" value="CCD46125.1"/>
    <property type="molecule type" value="Genomic_DNA"/>
</dbReference>
<name>G2Y0G0_BOTF4</name>
<sequence length="86" mass="10091">MCREHSYAGFAWQRHCMTKSCETKNTMLSKMLGNWWRMSISRVQDQHLHSNTRTPPSYRLICTHHLVGIVEYSALFIMGCSINNTR</sequence>
<proteinExistence type="predicted"/>
<organism evidence="1 2">
    <name type="scientific">Botryotinia fuckeliana (strain T4)</name>
    <name type="common">Noble rot fungus</name>
    <name type="synonym">Botrytis cinerea</name>
    <dbReference type="NCBI Taxonomy" id="999810"/>
    <lineage>
        <taxon>Eukaryota</taxon>
        <taxon>Fungi</taxon>
        <taxon>Dikarya</taxon>
        <taxon>Ascomycota</taxon>
        <taxon>Pezizomycotina</taxon>
        <taxon>Leotiomycetes</taxon>
        <taxon>Helotiales</taxon>
        <taxon>Sclerotiniaceae</taxon>
        <taxon>Botrytis</taxon>
    </lineage>
</organism>
<gene>
    <name evidence="1" type="ORF">BofuT4_uP116750.1</name>
</gene>
<dbReference type="InParanoid" id="G2Y0G0"/>
<dbReference type="HOGENOM" id="CLU_2497614_0_0_1"/>
<protein>
    <submittedName>
        <fullName evidence="1">Uncharacterized protein</fullName>
    </submittedName>
</protein>
<dbReference type="AlphaFoldDB" id="G2Y0G0"/>